<protein>
    <submittedName>
        <fullName evidence="2">VWA domain-containing protein</fullName>
    </submittedName>
</protein>
<dbReference type="InterPro" id="IPR036465">
    <property type="entry name" value="vWFA_dom_sf"/>
</dbReference>
<proteinExistence type="predicted"/>
<dbReference type="SMART" id="SM00327">
    <property type="entry name" value="VWA"/>
    <property type="match status" value="1"/>
</dbReference>
<dbReference type="SUPFAM" id="SSF53300">
    <property type="entry name" value="vWA-like"/>
    <property type="match status" value="1"/>
</dbReference>
<dbReference type="InterPro" id="IPR002035">
    <property type="entry name" value="VWF_A"/>
</dbReference>
<dbReference type="RefSeq" id="WP_282301695.1">
    <property type="nucleotide sequence ID" value="NZ_CP124616.1"/>
</dbReference>
<feature type="domain" description="VWFA" evidence="1">
    <location>
        <begin position="19"/>
        <end position="163"/>
    </location>
</feature>
<dbReference type="Pfam" id="PF13519">
    <property type="entry name" value="VWA_2"/>
    <property type="match status" value="1"/>
</dbReference>
<sequence>MFALIAPLAGAAGEDCTEDAMIVFDGSGSMAEMGFNNIGEPRIFEARRAIRDAVPGIAALRRLGLVVYGPGPREACQNIDLRFGPQWEAAPLIVGAVETLQPSGDTPLTEAVKAAAEALDYRNKPGAIVLVTDGKETCGGAPCQLAAELVADGLDLTVHVIGFKVRGDHFSLEGAAPGYNPETAVASCLADRTGGQYIGAESAQELVAALKVTLGCNVFGALSAPVSPWSKDR</sequence>
<evidence type="ECO:0000259" key="1">
    <source>
        <dbReference type="PROSITE" id="PS50234"/>
    </source>
</evidence>
<accession>A0ABY8QM92</accession>
<name>A0ABY8QM92_9RHOB</name>
<organism evidence="2 3">
    <name type="scientific">Tropicibacter oceani</name>
    <dbReference type="NCBI Taxonomy" id="3058420"/>
    <lineage>
        <taxon>Bacteria</taxon>
        <taxon>Pseudomonadati</taxon>
        <taxon>Pseudomonadota</taxon>
        <taxon>Alphaproteobacteria</taxon>
        <taxon>Rhodobacterales</taxon>
        <taxon>Roseobacteraceae</taxon>
        <taxon>Tropicibacter</taxon>
    </lineage>
</organism>
<dbReference type="Proteomes" id="UP001241605">
    <property type="component" value="Chromosome"/>
</dbReference>
<dbReference type="Gene3D" id="3.40.50.410">
    <property type="entry name" value="von Willebrand factor, type A domain"/>
    <property type="match status" value="1"/>
</dbReference>
<dbReference type="PROSITE" id="PS50234">
    <property type="entry name" value="VWFA"/>
    <property type="match status" value="1"/>
</dbReference>
<keyword evidence="3" id="KW-1185">Reference proteome</keyword>
<reference evidence="2 3" key="1">
    <citation type="submission" date="2023-05" db="EMBL/GenBank/DDBJ databases">
        <title>YMD87, complete Genome.</title>
        <authorList>
            <person name="Zhang J."/>
            <person name="Xu X."/>
        </authorList>
    </citation>
    <scope>NUCLEOTIDE SEQUENCE [LARGE SCALE GENOMIC DNA]</scope>
    <source>
        <strain evidence="2 3">YMD87</strain>
    </source>
</reference>
<evidence type="ECO:0000313" key="2">
    <source>
        <dbReference type="EMBL" id="WGW05058.1"/>
    </source>
</evidence>
<gene>
    <name evidence="2" type="ORF">QF118_05780</name>
</gene>
<dbReference type="EMBL" id="CP124616">
    <property type="protein sequence ID" value="WGW05058.1"/>
    <property type="molecule type" value="Genomic_DNA"/>
</dbReference>
<evidence type="ECO:0000313" key="3">
    <source>
        <dbReference type="Proteomes" id="UP001241605"/>
    </source>
</evidence>